<accession>A0A8H2W351</accession>
<feature type="region of interest" description="Disordered" evidence="1">
    <location>
        <begin position="1"/>
        <end position="25"/>
    </location>
</feature>
<keyword evidence="3" id="KW-1185">Reference proteome</keyword>
<dbReference type="EMBL" id="CAJHIA010000034">
    <property type="protein sequence ID" value="CAD6450264.1"/>
    <property type="molecule type" value="Genomic_DNA"/>
</dbReference>
<feature type="region of interest" description="Disordered" evidence="1">
    <location>
        <begin position="124"/>
        <end position="145"/>
    </location>
</feature>
<organism evidence="2 3">
    <name type="scientific">Sclerotinia trifoliorum</name>
    <dbReference type="NCBI Taxonomy" id="28548"/>
    <lineage>
        <taxon>Eukaryota</taxon>
        <taxon>Fungi</taxon>
        <taxon>Dikarya</taxon>
        <taxon>Ascomycota</taxon>
        <taxon>Pezizomycotina</taxon>
        <taxon>Leotiomycetes</taxon>
        <taxon>Helotiales</taxon>
        <taxon>Sclerotiniaceae</taxon>
        <taxon>Sclerotinia</taxon>
    </lineage>
</organism>
<sequence length="255" mass="28427">MDSSNTPQMRSDKVKLNTPSQIPLPVTPVSTLKLREATRVPLPESPIPIASMHKLKISDHVSLPETPLRSSVVKNLVLNDANIPLPETPTPEISPLKLEDASRVPLPETLQSSAVPDKLKQAIQTPLPSTPPQSKSQTQSTKFTDQVMSASKSTLKRTLDKFSESNIVQLREIVEYGFLYPLVHSGKVSTLQTIGFDEIDHSLKWMAFNEYIHKKASMDELQGFVIELGNSDEVLRREIHEYLGVCAFIAKYTED</sequence>
<dbReference type="Proteomes" id="UP000624404">
    <property type="component" value="Unassembled WGS sequence"/>
</dbReference>
<feature type="compositionally biased region" description="Low complexity" evidence="1">
    <location>
        <begin position="124"/>
        <end position="142"/>
    </location>
</feature>
<evidence type="ECO:0000256" key="1">
    <source>
        <dbReference type="SAM" id="MobiDB-lite"/>
    </source>
</evidence>
<dbReference type="AlphaFoldDB" id="A0A8H2W351"/>
<proteinExistence type="predicted"/>
<evidence type="ECO:0000313" key="2">
    <source>
        <dbReference type="EMBL" id="CAD6450264.1"/>
    </source>
</evidence>
<name>A0A8H2W351_9HELO</name>
<reference evidence="2" key="1">
    <citation type="submission" date="2020-10" db="EMBL/GenBank/DDBJ databases">
        <authorList>
            <person name="Kusch S."/>
        </authorList>
    </citation>
    <scope>NUCLEOTIDE SEQUENCE</scope>
    <source>
        <strain evidence="2">SwB9</strain>
    </source>
</reference>
<dbReference type="OrthoDB" id="3507144at2759"/>
<protein>
    <submittedName>
        <fullName evidence="2">F7be0216-a7e3-425c-8c5c-1f50b638a214</fullName>
    </submittedName>
</protein>
<evidence type="ECO:0000313" key="3">
    <source>
        <dbReference type="Proteomes" id="UP000624404"/>
    </source>
</evidence>
<comment type="caution">
    <text evidence="2">The sequence shown here is derived from an EMBL/GenBank/DDBJ whole genome shotgun (WGS) entry which is preliminary data.</text>
</comment>
<gene>
    <name evidence="2" type="ORF">SCLTRI_LOCUS9337</name>
</gene>